<name>A0A7S4PE35_9EUKA</name>
<proteinExistence type="predicted"/>
<gene>
    <name evidence="1" type="ORF">NAES01612_LOCUS22624</name>
</gene>
<organism evidence="1">
    <name type="scientific">Paramoeba aestuarina</name>
    <dbReference type="NCBI Taxonomy" id="180227"/>
    <lineage>
        <taxon>Eukaryota</taxon>
        <taxon>Amoebozoa</taxon>
        <taxon>Discosea</taxon>
        <taxon>Flabellinia</taxon>
        <taxon>Dactylopodida</taxon>
        <taxon>Paramoebidae</taxon>
        <taxon>Paramoeba</taxon>
    </lineage>
</organism>
<dbReference type="EMBL" id="HBKR01034596">
    <property type="protein sequence ID" value="CAE2332200.1"/>
    <property type="molecule type" value="Transcribed_RNA"/>
</dbReference>
<protein>
    <submittedName>
        <fullName evidence="1">Uncharacterized protein</fullName>
    </submittedName>
</protein>
<evidence type="ECO:0000313" key="1">
    <source>
        <dbReference type="EMBL" id="CAE2332200.1"/>
    </source>
</evidence>
<reference evidence="1" key="1">
    <citation type="submission" date="2021-01" db="EMBL/GenBank/DDBJ databases">
        <authorList>
            <person name="Corre E."/>
            <person name="Pelletier E."/>
            <person name="Niang G."/>
            <person name="Scheremetjew M."/>
            <person name="Finn R."/>
            <person name="Kale V."/>
            <person name="Holt S."/>
            <person name="Cochrane G."/>
            <person name="Meng A."/>
            <person name="Brown T."/>
            <person name="Cohen L."/>
        </authorList>
    </citation>
    <scope>NUCLEOTIDE SEQUENCE</scope>
    <source>
        <strain evidence="1">SoJaBio B1-5/56/2</strain>
    </source>
</reference>
<accession>A0A7S4PE35</accession>
<dbReference type="AlphaFoldDB" id="A0A7S4PE35"/>
<sequence length="120" mass="13914">MIIVQNCLTVPVKMMFLVSGYEERESAEPQYNKIEFTFPPEHKGEINTNGLTPGRFAHNEIRVQINYFNDCVLCIFRVKRDSKIEIRENFIVISHKEEGTTKIPNVVNFQKMKSCLGFQG</sequence>